<name>A0A1C4FEN6_9BACT</name>
<organism evidence="1 2">
    <name type="scientific">Chitinophaga costaii</name>
    <dbReference type="NCBI Taxonomy" id="1335309"/>
    <lineage>
        <taxon>Bacteria</taxon>
        <taxon>Pseudomonadati</taxon>
        <taxon>Bacteroidota</taxon>
        <taxon>Chitinophagia</taxon>
        <taxon>Chitinophagales</taxon>
        <taxon>Chitinophagaceae</taxon>
        <taxon>Chitinophaga</taxon>
    </lineage>
</organism>
<reference evidence="1 2" key="1">
    <citation type="submission" date="2016-08" db="EMBL/GenBank/DDBJ databases">
        <authorList>
            <person name="Seilhamer J.J."/>
        </authorList>
    </citation>
    <scope>NUCLEOTIDE SEQUENCE [LARGE SCALE GENOMIC DNA]</scope>
    <source>
        <strain evidence="1 2">A37T2</strain>
    </source>
</reference>
<evidence type="ECO:0000313" key="2">
    <source>
        <dbReference type="Proteomes" id="UP000242818"/>
    </source>
</evidence>
<accession>A0A1C4FEN6</accession>
<sequence>MPNGCWAAQNNDELRLERIDQPNDYFYGEPARHLIN</sequence>
<dbReference type="Proteomes" id="UP000242818">
    <property type="component" value="Unassembled WGS sequence"/>
</dbReference>
<dbReference type="EMBL" id="FMAR01000013">
    <property type="protein sequence ID" value="SCC54284.1"/>
    <property type="molecule type" value="Genomic_DNA"/>
</dbReference>
<dbReference type="AlphaFoldDB" id="A0A1C4FEN6"/>
<proteinExistence type="predicted"/>
<keyword evidence="2" id="KW-1185">Reference proteome</keyword>
<gene>
    <name evidence="1" type="ORF">GA0116948_113123</name>
</gene>
<protein>
    <submittedName>
        <fullName evidence="1">Uncharacterized protein</fullName>
    </submittedName>
</protein>
<evidence type="ECO:0000313" key="1">
    <source>
        <dbReference type="EMBL" id="SCC54284.1"/>
    </source>
</evidence>